<dbReference type="RefSeq" id="WP_027146293.1">
    <property type="nucleotide sequence ID" value="NZ_JAPYKS010000019.1"/>
</dbReference>
<evidence type="ECO:0000313" key="3">
    <source>
        <dbReference type="EMBL" id="MEI9411782.1"/>
    </source>
</evidence>
<feature type="region of interest" description="Disordered" evidence="1">
    <location>
        <begin position="52"/>
        <end position="75"/>
    </location>
</feature>
<sequence>MQLGEIIANTLAVLLLVCFLASTFFLFGKPLWPEQHARMVIIPAVDRMTTASTAPNGTPVLPDTFDTSLAHPRPS</sequence>
<evidence type="ECO:0000256" key="1">
    <source>
        <dbReference type="SAM" id="MobiDB-lite"/>
    </source>
</evidence>
<keyword evidence="2" id="KW-0472">Membrane</keyword>
<organism evidence="3 4">
    <name type="scientific">Mesorhizobium salmacidum</name>
    <dbReference type="NCBI Taxonomy" id="3015171"/>
    <lineage>
        <taxon>Bacteria</taxon>
        <taxon>Pseudomonadati</taxon>
        <taxon>Pseudomonadota</taxon>
        <taxon>Alphaproteobacteria</taxon>
        <taxon>Hyphomicrobiales</taxon>
        <taxon>Phyllobacteriaceae</taxon>
        <taxon>Mesorhizobium</taxon>
    </lineage>
</organism>
<dbReference type="Proteomes" id="UP001387293">
    <property type="component" value="Unassembled WGS sequence"/>
</dbReference>
<evidence type="ECO:0000256" key="2">
    <source>
        <dbReference type="SAM" id="Phobius"/>
    </source>
</evidence>
<keyword evidence="2" id="KW-1133">Transmembrane helix</keyword>
<accession>A0ABU8L2B2</accession>
<dbReference type="EMBL" id="JAPYKS010000019">
    <property type="protein sequence ID" value="MEI9411782.1"/>
    <property type="molecule type" value="Genomic_DNA"/>
</dbReference>
<reference evidence="3 4" key="1">
    <citation type="submission" date="2022-12" db="EMBL/GenBank/DDBJ databases">
        <authorList>
            <person name="Muema E."/>
        </authorList>
    </citation>
    <scope>NUCLEOTIDE SEQUENCE [LARGE SCALE GENOMIC DNA]</scope>
    <source>
        <strain evidence="4">1326</strain>
    </source>
</reference>
<protein>
    <submittedName>
        <fullName evidence="3">Polymerase</fullName>
    </submittedName>
</protein>
<keyword evidence="2" id="KW-0812">Transmembrane</keyword>
<proteinExistence type="predicted"/>
<keyword evidence="4" id="KW-1185">Reference proteome</keyword>
<evidence type="ECO:0000313" key="4">
    <source>
        <dbReference type="Proteomes" id="UP001387293"/>
    </source>
</evidence>
<gene>
    <name evidence="3" type="ORF">O7A60_23855</name>
</gene>
<feature type="transmembrane region" description="Helical" evidence="2">
    <location>
        <begin position="6"/>
        <end position="28"/>
    </location>
</feature>
<name>A0ABU8L2B2_9HYPH</name>
<comment type="caution">
    <text evidence="3">The sequence shown here is derived from an EMBL/GenBank/DDBJ whole genome shotgun (WGS) entry which is preliminary data.</text>
</comment>